<organism evidence="5">
    <name type="scientific">hydrothermal vent metagenome</name>
    <dbReference type="NCBI Taxonomy" id="652676"/>
    <lineage>
        <taxon>unclassified sequences</taxon>
        <taxon>metagenomes</taxon>
        <taxon>ecological metagenomes</taxon>
    </lineage>
</organism>
<accession>A0A3B1AMN9</accession>
<reference evidence="5" key="1">
    <citation type="submission" date="2018-06" db="EMBL/GenBank/DDBJ databases">
        <authorList>
            <person name="Zhirakovskaya E."/>
        </authorList>
    </citation>
    <scope>NUCLEOTIDE SEQUENCE</scope>
</reference>
<keyword evidence="3" id="KW-0804">Transcription</keyword>
<keyword evidence="2" id="KW-0238">DNA-binding</keyword>
<feature type="domain" description="HTH araC/xylS-type" evidence="4">
    <location>
        <begin position="170"/>
        <end position="267"/>
    </location>
</feature>
<dbReference type="Pfam" id="PF12833">
    <property type="entry name" value="HTH_18"/>
    <property type="match status" value="1"/>
</dbReference>
<evidence type="ECO:0000256" key="2">
    <source>
        <dbReference type="ARBA" id="ARBA00023125"/>
    </source>
</evidence>
<dbReference type="EMBL" id="UOFW01000198">
    <property type="protein sequence ID" value="VAX07189.1"/>
    <property type="molecule type" value="Genomic_DNA"/>
</dbReference>
<evidence type="ECO:0000256" key="1">
    <source>
        <dbReference type="ARBA" id="ARBA00023015"/>
    </source>
</evidence>
<dbReference type="GO" id="GO:0043565">
    <property type="term" value="F:sequence-specific DNA binding"/>
    <property type="evidence" value="ECO:0007669"/>
    <property type="project" value="InterPro"/>
</dbReference>
<dbReference type="SUPFAM" id="SSF51215">
    <property type="entry name" value="Regulatory protein AraC"/>
    <property type="match status" value="1"/>
</dbReference>
<dbReference type="PROSITE" id="PS01124">
    <property type="entry name" value="HTH_ARAC_FAMILY_2"/>
    <property type="match status" value="1"/>
</dbReference>
<sequence length="270" mass="29436">MLPHSTQMLNILDHPCEILTADFNKSSFDRHFHETFSIGLITSGINAFSYRGRHIEVPAGAICIADPGEVHDGGLAGCPWSYINIFVPIGLFQTLSAEFDEQRQVVFQTGGIKDNLSRLHLARLFKTILNSGTDKARIDELAILALGHLLRHYLVDRPQITQAVKGSIAKRAIEVMRDCAGKEVSLALLSAETGASRYAVIRAVSASTGITPVAYMTQLRIHRAKQLIRDGVSIAGAAIEAGFSDQSHLTRAMKRLTGITPGKIKPQTQP</sequence>
<dbReference type="PANTHER" id="PTHR46796">
    <property type="entry name" value="HTH-TYPE TRANSCRIPTIONAL ACTIVATOR RHAS-RELATED"/>
    <property type="match status" value="1"/>
</dbReference>
<protein>
    <recommendedName>
        <fullName evidence="4">HTH araC/xylS-type domain-containing protein</fullName>
    </recommendedName>
</protein>
<name>A0A3B1AMN9_9ZZZZ</name>
<evidence type="ECO:0000259" key="4">
    <source>
        <dbReference type="PROSITE" id="PS01124"/>
    </source>
</evidence>
<dbReference type="InterPro" id="IPR009057">
    <property type="entry name" value="Homeodomain-like_sf"/>
</dbReference>
<dbReference type="InterPro" id="IPR050204">
    <property type="entry name" value="AraC_XylS_family_regulators"/>
</dbReference>
<dbReference type="SUPFAM" id="SSF46689">
    <property type="entry name" value="Homeodomain-like"/>
    <property type="match status" value="1"/>
</dbReference>
<dbReference type="Gene3D" id="1.10.10.60">
    <property type="entry name" value="Homeodomain-like"/>
    <property type="match status" value="1"/>
</dbReference>
<dbReference type="SMART" id="SM00342">
    <property type="entry name" value="HTH_ARAC"/>
    <property type="match status" value="1"/>
</dbReference>
<dbReference type="InterPro" id="IPR018060">
    <property type="entry name" value="HTH_AraC"/>
</dbReference>
<proteinExistence type="predicted"/>
<dbReference type="AlphaFoldDB" id="A0A3B1AMN9"/>
<evidence type="ECO:0000313" key="5">
    <source>
        <dbReference type="EMBL" id="VAX07189.1"/>
    </source>
</evidence>
<dbReference type="InterPro" id="IPR003313">
    <property type="entry name" value="AraC-bd"/>
</dbReference>
<dbReference type="Pfam" id="PF02311">
    <property type="entry name" value="AraC_binding"/>
    <property type="match status" value="1"/>
</dbReference>
<dbReference type="InterPro" id="IPR037923">
    <property type="entry name" value="HTH-like"/>
</dbReference>
<gene>
    <name evidence="5" type="ORF">MNBD_ALPHA03-1218</name>
</gene>
<keyword evidence="1" id="KW-0805">Transcription regulation</keyword>
<evidence type="ECO:0000256" key="3">
    <source>
        <dbReference type="ARBA" id="ARBA00023163"/>
    </source>
</evidence>
<dbReference type="GO" id="GO:0003700">
    <property type="term" value="F:DNA-binding transcription factor activity"/>
    <property type="evidence" value="ECO:0007669"/>
    <property type="project" value="InterPro"/>
</dbReference>